<gene>
    <name evidence="2" type="ORF">HI921_13170</name>
</gene>
<dbReference type="InterPro" id="IPR010982">
    <property type="entry name" value="Lambda_DNA-bd_dom_sf"/>
</dbReference>
<dbReference type="InterPro" id="IPR010057">
    <property type="entry name" value="Transcription_activator_Rgg_C"/>
</dbReference>
<dbReference type="RefSeq" id="WP_169059016.1">
    <property type="nucleotide sequence ID" value="NZ_JABCAG010000050.1"/>
</dbReference>
<dbReference type="GO" id="GO:0003677">
    <property type="term" value="F:DNA binding"/>
    <property type="evidence" value="ECO:0007669"/>
    <property type="project" value="InterPro"/>
</dbReference>
<organism evidence="2 3">
    <name type="scientific">Enterococcus mundtii</name>
    <dbReference type="NCBI Taxonomy" id="53346"/>
    <lineage>
        <taxon>Bacteria</taxon>
        <taxon>Bacillati</taxon>
        <taxon>Bacillota</taxon>
        <taxon>Bacilli</taxon>
        <taxon>Lactobacillales</taxon>
        <taxon>Enterococcaceae</taxon>
        <taxon>Enterococcus</taxon>
    </lineage>
</organism>
<name>A0A848N0C8_ENTMU</name>
<dbReference type="CDD" id="cd00093">
    <property type="entry name" value="HTH_XRE"/>
    <property type="match status" value="1"/>
</dbReference>
<dbReference type="SMART" id="SM00530">
    <property type="entry name" value="HTH_XRE"/>
    <property type="match status" value="1"/>
</dbReference>
<dbReference type="Proteomes" id="UP000557857">
    <property type="component" value="Unassembled WGS sequence"/>
</dbReference>
<dbReference type="SUPFAM" id="SSF47413">
    <property type="entry name" value="lambda repressor-like DNA-binding domains"/>
    <property type="match status" value="1"/>
</dbReference>
<dbReference type="Gene3D" id="1.25.40.10">
    <property type="entry name" value="Tetratricopeptide repeat domain"/>
    <property type="match status" value="1"/>
</dbReference>
<dbReference type="InterPro" id="IPR001387">
    <property type="entry name" value="Cro/C1-type_HTH"/>
</dbReference>
<evidence type="ECO:0000313" key="3">
    <source>
        <dbReference type="Proteomes" id="UP000557857"/>
    </source>
</evidence>
<evidence type="ECO:0000313" key="2">
    <source>
        <dbReference type="EMBL" id="NMP59399.1"/>
    </source>
</evidence>
<feature type="domain" description="HTH cro/C1-type" evidence="1">
    <location>
        <begin position="7"/>
        <end position="60"/>
    </location>
</feature>
<protein>
    <submittedName>
        <fullName evidence="2">Helix-turn-helix transcriptional regulator</fullName>
    </submittedName>
</protein>
<dbReference type="InterPro" id="IPR011990">
    <property type="entry name" value="TPR-like_helical_dom_sf"/>
</dbReference>
<evidence type="ECO:0000259" key="1">
    <source>
        <dbReference type="PROSITE" id="PS50943"/>
    </source>
</evidence>
<dbReference type="PANTHER" id="PTHR37038">
    <property type="entry name" value="TRANSCRIPTIONAL REGULATOR-RELATED"/>
    <property type="match status" value="1"/>
</dbReference>
<accession>A0A848N0C8</accession>
<dbReference type="AlphaFoldDB" id="A0A848N0C8"/>
<reference evidence="2 3" key="1">
    <citation type="submission" date="2020-04" db="EMBL/GenBank/DDBJ databases">
        <authorList>
            <person name="Abaymova A."/>
            <person name="Teymurazov M."/>
            <person name="Tazyna O."/>
            <person name="Chatushin Y."/>
            <person name="Svetoch E."/>
            <person name="Pereligyn V."/>
            <person name="Pohylenko V."/>
            <person name="Platonov M."/>
            <person name="Kartsev N."/>
            <person name="Skryabin Y."/>
            <person name="Sizova A."/>
            <person name="Solomentsev V."/>
            <person name="Kislichkina A."/>
            <person name="Bogun A."/>
        </authorList>
    </citation>
    <scope>NUCLEOTIDE SEQUENCE [LARGE SCALE GENOMIC DNA]</scope>
    <source>
        <strain evidence="3">SCPM-O-B-8398 (E28)</strain>
    </source>
</reference>
<dbReference type="EMBL" id="JABCAG010000050">
    <property type="protein sequence ID" value="NMP59399.1"/>
    <property type="molecule type" value="Genomic_DNA"/>
</dbReference>
<feature type="non-terminal residue" evidence="2">
    <location>
        <position position="203"/>
    </location>
</feature>
<dbReference type="InterPro" id="IPR053163">
    <property type="entry name" value="HTH-type_regulator_Rgg"/>
</dbReference>
<dbReference type="Pfam" id="PF01381">
    <property type="entry name" value="HTH_3"/>
    <property type="match status" value="1"/>
</dbReference>
<dbReference type="PROSITE" id="PS50943">
    <property type="entry name" value="HTH_CROC1"/>
    <property type="match status" value="1"/>
</dbReference>
<dbReference type="Pfam" id="PF21259">
    <property type="entry name" value="Rgg_C"/>
    <property type="match status" value="1"/>
</dbReference>
<comment type="caution">
    <text evidence="2">The sequence shown here is derived from an EMBL/GenBank/DDBJ whole genome shotgun (WGS) entry which is preliminary data.</text>
</comment>
<proteinExistence type="predicted"/>
<sequence>MEVHELLKKMRVDRGISQKKLADGIVSRETLARYENGQSNLPLLVFLELLERLNMNIDEFIFYLDGDRVSNKNMSLKKMFRNLEQRNGAINYQLKKLAQEVEYSDDLVVIRNYLAVKTYKWYEVINGVKKLNKKDTNYLKRLSDYLEKIDEWGRFEMTTFASLLYLFETSYIKQRLKEVEKNVMKKGDFEVFHSILSGIYNNL</sequence>